<dbReference type="InterPro" id="IPR052927">
    <property type="entry name" value="DCC_oxidoreductase"/>
</dbReference>
<proteinExistence type="predicted"/>
<accession>A0A7W9A3A3</accession>
<comment type="caution">
    <text evidence="1">The sequence shown here is derived from an EMBL/GenBank/DDBJ whole genome shotgun (WGS) entry which is preliminary data.</text>
</comment>
<protein>
    <submittedName>
        <fullName evidence="1">Putative DCC family thiol-disulfide oxidoreductase YuxK</fullName>
    </submittedName>
</protein>
<dbReference type="Proteomes" id="UP000548978">
    <property type="component" value="Unassembled WGS sequence"/>
</dbReference>
<sequence length="141" mass="15888">MPTQPETRPIVVFDTDCVLCSGMVRFVLAHERGPELQFAGAGSATGVALAERHGFTRADLNDTFLVIEAGRALSRSDAGIAIARRLRRPWCWLVVLRVIPRPVRDAVYGFVARHRYQWFGRSPSCLVVEPRHRSRFLDLDS</sequence>
<keyword evidence="2" id="KW-1185">Reference proteome</keyword>
<dbReference type="PANTHER" id="PTHR33639:SF2">
    <property type="entry name" value="DUF393 DOMAIN-CONTAINING PROTEIN"/>
    <property type="match status" value="1"/>
</dbReference>
<dbReference type="EMBL" id="JACIJB010000004">
    <property type="protein sequence ID" value="MBB5660661.1"/>
    <property type="molecule type" value="Genomic_DNA"/>
</dbReference>
<organism evidence="1 2">
    <name type="scientific">Brevundimonas halotolerans</name>
    <dbReference type="NCBI Taxonomy" id="69670"/>
    <lineage>
        <taxon>Bacteria</taxon>
        <taxon>Pseudomonadati</taxon>
        <taxon>Pseudomonadota</taxon>
        <taxon>Alphaproteobacteria</taxon>
        <taxon>Caulobacterales</taxon>
        <taxon>Caulobacteraceae</taxon>
        <taxon>Brevundimonas</taxon>
    </lineage>
</organism>
<dbReference type="PANTHER" id="PTHR33639">
    <property type="entry name" value="THIOL-DISULFIDE OXIDOREDUCTASE DCC"/>
    <property type="match status" value="1"/>
</dbReference>
<dbReference type="AlphaFoldDB" id="A0A7W9A3A3"/>
<dbReference type="OrthoDB" id="9785438at2"/>
<name>A0A7W9A3A3_9CAUL</name>
<reference evidence="1 2" key="1">
    <citation type="submission" date="2020-08" db="EMBL/GenBank/DDBJ databases">
        <title>Genomic Encyclopedia of Type Strains, Phase IV (KMG-IV): sequencing the most valuable type-strain genomes for metagenomic binning, comparative biology and taxonomic classification.</title>
        <authorList>
            <person name="Goeker M."/>
        </authorList>
    </citation>
    <scope>NUCLEOTIDE SEQUENCE [LARGE SCALE GENOMIC DNA]</scope>
    <source>
        <strain evidence="1 2">DSM 24448</strain>
    </source>
</reference>
<dbReference type="GO" id="GO:0015035">
    <property type="term" value="F:protein-disulfide reductase activity"/>
    <property type="evidence" value="ECO:0007669"/>
    <property type="project" value="InterPro"/>
</dbReference>
<dbReference type="InterPro" id="IPR007263">
    <property type="entry name" value="DCC1-like"/>
</dbReference>
<dbReference type="RefSeq" id="WP_123287936.1">
    <property type="nucleotide sequence ID" value="NZ_JACIJB010000004.1"/>
</dbReference>
<evidence type="ECO:0000313" key="2">
    <source>
        <dbReference type="Proteomes" id="UP000548978"/>
    </source>
</evidence>
<gene>
    <name evidence="1" type="ORF">FHS65_001407</name>
</gene>
<evidence type="ECO:0000313" key="1">
    <source>
        <dbReference type="EMBL" id="MBB5660661.1"/>
    </source>
</evidence>
<dbReference type="Pfam" id="PF04134">
    <property type="entry name" value="DCC1-like"/>
    <property type="match status" value="1"/>
</dbReference>